<dbReference type="GO" id="GO:0016020">
    <property type="term" value="C:membrane"/>
    <property type="evidence" value="ECO:0007669"/>
    <property type="project" value="UniProtKB-SubCell"/>
</dbReference>
<proteinExistence type="predicted"/>
<gene>
    <name evidence="9" type="ORF">RJ639_032186</name>
</gene>
<sequence length="279" mass="30500">MNGLSGKIPKEIFSFPNLGTLTNFSSNSLTGNLPPEIQSLEMEQGLDFSKNKLSGSIPPTIGECSNLFYRDLSTNSFQGHIPTSLPNIEGLEYIDLSSKNLSGSIPSLGNLQYLQLLNLSENKLQDLGLPKCTITRSHSGRSQVLLIAISAATIVALTVFVFLVMSFLKRKRTRRQSSTETEEILDDGLTDCILWVDVQLVSMVEIGVLCASETAEERPEIRQNDDSKHFEAFEGNLGRVSGNLGRISGYSQVDGTSRSSAAPATCPNKVVSVHRRELF</sequence>
<dbReference type="InterPro" id="IPR001611">
    <property type="entry name" value="Leu-rich_rpt"/>
</dbReference>
<dbReference type="InterPro" id="IPR032675">
    <property type="entry name" value="LRR_dom_sf"/>
</dbReference>
<evidence type="ECO:0000256" key="7">
    <source>
        <dbReference type="ARBA" id="ARBA00023180"/>
    </source>
</evidence>
<comment type="caution">
    <text evidence="9">The sequence shown here is derived from an EMBL/GenBank/DDBJ whole genome shotgun (WGS) entry which is preliminary data.</text>
</comment>
<keyword evidence="5 8" id="KW-0472">Membrane</keyword>
<evidence type="ECO:0000256" key="2">
    <source>
        <dbReference type="ARBA" id="ARBA00022614"/>
    </source>
</evidence>
<evidence type="ECO:0000256" key="6">
    <source>
        <dbReference type="ARBA" id="ARBA00023170"/>
    </source>
</evidence>
<keyword evidence="6" id="KW-0675">Receptor</keyword>
<accession>A0AA88WU94</accession>
<reference evidence="9" key="1">
    <citation type="submission" date="2022-12" db="EMBL/GenBank/DDBJ databases">
        <title>Draft genome assemblies for two species of Escallonia (Escalloniales).</title>
        <authorList>
            <person name="Chanderbali A."/>
            <person name="Dervinis C."/>
            <person name="Anghel I."/>
            <person name="Soltis D."/>
            <person name="Soltis P."/>
            <person name="Zapata F."/>
        </authorList>
    </citation>
    <scope>NUCLEOTIDE SEQUENCE</scope>
    <source>
        <strain evidence="9">UCBG64.0493</strain>
        <tissue evidence="9">Leaf</tissue>
    </source>
</reference>
<organism evidence="9 10">
    <name type="scientific">Escallonia herrerae</name>
    <dbReference type="NCBI Taxonomy" id="1293975"/>
    <lineage>
        <taxon>Eukaryota</taxon>
        <taxon>Viridiplantae</taxon>
        <taxon>Streptophyta</taxon>
        <taxon>Embryophyta</taxon>
        <taxon>Tracheophyta</taxon>
        <taxon>Spermatophyta</taxon>
        <taxon>Magnoliopsida</taxon>
        <taxon>eudicotyledons</taxon>
        <taxon>Gunneridae</taxon>
        <taxon>Pentapetalae</taxon>
        <taxon>asterids</taxon>
        <taxon>campanulids</taxon>
        <taxon>Escalloniales</taxon>
        <taxon>Escalloniaceae</taxon>
        <taxon>Escallonia</taxon>
    </lineage>
</organism>
<comment type="subcellular location">
    <subcellularLocation>
        <location evidence="1">Membrane</location>
        <topology evidence="1">Single-pass type I membrane protein</topology>
    </subcellularLocation>
</comment>
<keyword evidence="8" id="KW-0812">Transmembrane</keyword>
<keyword evidence="7" id="KW-0325">Glycoprotein</keyword>
<dbReference type="SUPFAM" id="SSF52058">
    <property type="entry name" value="L domain-like"/>
    <property type="match status" value="1"/>
</dbReference>
<keyword evidence="4" id="KW-0677">Repeat</keyword>
<evidence type="ECO:0000256" key="4">
    <source>
        <dbReference type="ARBA" id="ARBA00022737"/>
    </source>
</evidence>
<dbReference type="EMBL" id="JAVXUP010000206">
    <property type="protein sequence ID" value="KAK3034251.1"/>
    <property type="molecule type" value="Genomic_DNA"/>
</dbReference>
<dbReference type="InterPro" id="IPR051716">
    <property type="entry name" value="Plant_RL_S/T_kinase"/>
</dbReference>
<feature type="transmembrane region" description="Helical" evidence="8">
    <location>
        <begin position="144"/>
        <end position="168"/>
    </location>
</feature>
<dbReference type="PANTHER" id="PTHR48053:SF126">
    <property type="entry name" value="MDIS1-INTERACTING RECEPTOR LIKE KINASE 2-LIKE ISOFORM X1"/>
    <property type="match status" value="1"/>
</dbReference>
<protein>
    <submittedName>
        <fullName evidence="9">Uncharacterized protein</fullName>
    </submittedName>
</protein>
<evidence type="ECO:0000313" key="9">
    <source>
        <dbReference type="EMBL" id="KAK3034251.1"/>
    </source>
</evidence>
<evidence type="ECO:0000256" key="5">
    <source>
        <dbReference type="ARBA" id="ARBA00023136"/>
    </source>
</evidence>
<keyword evidence="3" id="KW-0732">Signal</keyword>
<dbReference type="Proteomes" id="UP001188597">
    <property type="component" value="Unassembled WGS sequence"/>
</dbReference>
<evidence type="ECO:0000256" key="3">
    <source>
        <dbReference type="ARBA" id="ARBA00022729"/>
    </source>
</evidence>
<keyword evidence="2" id="KW-0433">Leucine-rich repeat</keyword>
<dbReference type="AlphaFoldDB" id="A0AA88WU94"/>
<keyword evidence="10" id="KW-1185">Reference proteome</keyword>
<dbReference type="Gene3D" id="3.80.10.10">
    <property type="entry name" value="Ribonuclease Inhibitor"/>
    <property type="match status" value="1"/>
</dbReference>
<evidence type="ECO:0000256" key="8">
    <source>
        <dbReference type="SAM" id="Phobius"/>
    </source>
</evidence>
<evidence type="ECO:0000256" key="1">
    <source>
        <dbReference type="ARBA" id="ARBA00004479"/>
    </source>
</evidence>
<keyword evidence="8" id="KW-1133">Transmembrane helix</keyword>
<name>A0AA88WU94_9ASTE</name>
<dbReference type="FunFam" id="3.80.10.10:FF:000041">
    <property type="entry name" value="LRR receptor-like serine/threonine-protein kinase ERECTA"/>
    <property type="match status" value="1"/>
</dbReference>
<evidence type="ECO:0000313" key="10">
    <source>
        <dbReference type="Proteomes" id="UP001188597"/>
    </source>
</evidence>
<dbReference type="PANTHER" id="PTHR48053">
    <property type="entry name" value="LEUCINE RICH REPEAT FAMILY PROTEIN, EXPRESSED"/>
    <property type="match status" value="1"/>
</dbReference>
<dbReference type="Pfam" id="PF00560">
    <property type="entry name" value="LRR_1"/>
    <property type="match status" value="1"/>
</dbReference>